<accession>A0A147BCY6</accession>
<feature type="chain" id="PRO_5007541999" evidence="1">
    <location>
        <begin position="22"/>
        <end position="106"/>
    </location>
</feature>
<evidence type="ECO:0000313" key="2">
    <source>
        <dbReference type="EMBL" id="JAR88638.1"/>
    </source>
</evidence>
<evidence type="ECO:0000256" key="1">
    <source>
        <dbReference type="SAM" id="SignalP"/>
    </source>
</evidence>
<protein>
    <submittedName>
        <fullName evidence="2">Putative secreted protein</fullName>
    </submittedName>
</protein>
<keyword evidence="1" id="KW-0732">Signal</keyword>
<organism evidence="2">
    <name type="scientific">Ixodes ricinus</name>
    <name type="common">Common tick</name>
    <name type="synonym">Acarus ricinus</name>
    <dbReference type="NCBI Taxonomy" id="34613"/>
    <lineage>
        <taxon>Eukaryota</taxon>
        <taxon>Metazoa</taxon>
        <taxon>Ecdysozoa</taxon>
        <taxon>Arthropoda</taxon>
        <taxon>Chelicerata</taxon>
        <taxon>Arachnida</taxon>
        <taxon>Acari</taxon>
        <taxon>Parasitiformes</taxon>
        <taxon>Ixodida</taxon>
        <taxon>Ixodoidea</taxon>
        <taxon>Ixodidae</taxon>
        <taxon>Ixodinae</taxon>
        <taxon>Ixodes</taxon>
    </lineage>
</organism>
<reference evidence="2" key="1">
    <citation type="journal article" date="2018" name="PLoS Negl. Trop. Dis.">
        <title>Sialome diversity of ticks revealed by RNAseq of single tick salivary glands.</title>
        <authorList>
            <person name="Perner J."/>
            <person name="Kropackova S."/>
            <person name="Kopacek P."/>
            <person name="Ribeiro J.M."/>
        </authorList>
    </citation>
    <scope>NUCLEOTIDE SEQUENCE</scope>
    <source>
        <strain evidence="2">Siblings of single egg batch collected in Ceske Budejovice</strain>
        <tissue evidence="2">Salivary glands</tissue>
    </source>
</reference>
<name>A0A147BCY6_IXORI</name>
<sequence length="106" mass="11422">MKAPVLAMLVLVSGFVSYCSSQAWRSRVLGPAGCPGDSLRCHLSCVLEGNASDIGSCEGTNFGTCTCIDVGCPHDPQGCRYSCSTNLINKRFRCGGYKNKFCRCFH</sequence>
<proteinExistence type="predicted"/>
<dbReference type="AlphaFoldDB" id="A0A147BCY6"/>
<feature type="signal peptide" evidence="1">
    <location>
        <begin position="1"/>
        <end position="21"/>
    </location>
</feature>
<dbReference type="EMBL" id="GEGO01006766">
    <property type="protein sequence ID" value="JAR88638.1"/>
    <property type="molecule type" value="Transcribed_RNA"/>
</dbReference>